<dbReference type="PANTHER" id="PTHR43918">
    <property type="entry name" value="ACETYLCHOLINESTERASE"/>
    <property type="match status" value="1"/>
</dbReference>
<keyword evidence="2 3" id="KW-0378">Hydrolase</keyword>
<feature type="domain" description="Carboxylesterase type B" evidence="4">
    <location>
        <begin position="6"/>
        <end position="461"/>
    </location>
</feature>
<dbReference type="Proteomes" id="UP000553209">
    <property type="component" value="Unassembled WGS sequence"/>
</dbReference>
<evidence type="ECO:0000313" key="5">
    <source>
        <dbReference type="EMBL" id="NKZ00113.1"/>
    </source>
</evidence>
<dbReference type="GO" id="GO:0052689">
    <property type="term" value="F:carboxylic ester hydrolase activity"/>
    <property type="evidence" value="ECO:0007669"/>
    <property type="project" value="TreeGrafter"/>
</dbReference>
<name>A0A7X6MG36_9ACTN</name>
<sequence>MDAEYTVTTAAGRVRGTASPRSESGGVAVYRGVPYAAAPFREERFAAPAPPAPWDGVRDCTSFGPPPPQGNQILGAAPWTPRTSLDCLSLNVWTAAREGDRAPVLVWIHGGAYIVGAASEVTYDGTRLAESGLVVVGVNYRLGFEGFGHVPGRPDNRGLLDQAAALRWVRENVSAFGGDPDNVTVAGESAGAGSVACLMASPRASGLFRRAIAHSVPGDMLTVGTARLVSERIAAAAGVPPEADALAALAPEKLLEATDAVLASAPARGSGGVRTRPFTCFAPVVGGPELPEAPLEAVARGAASGVDLLVGHNAHEYRLFTELGQSVEIDDESSLAVTASRLGLGEGAVAAYRSVHPGATLRELFAAIQGDALFCEYTVRFAEAHAAAGGRAHFFRLTAESPAMEGRLGACHAFDLPFAFGNLDTDFGRFLLGGEPTEAHRALSGRMVAAWRDFAATGDPGWPAVTAEATAVKVWDTDDLLHASDPSPVRGLWAGVALAPR</sequence>
<evidence type="ECO:0000259" key="4">
    <source>
        <dbReference type="Pfam" id="PF00135"/>
    </source>
</evidence>
<dbReference type="PANTHER" id="PTHR43918:SF4">
    <property type="entry name" value="CARBOXYLIC ESTER HYDROLASE"/>
    <property type="match status" value="1"/>
</dbReference>
<dbReference type="InterPro" id="IPR019826">
    <property type="entry name" value="Carboxylesterase_B_AS"/>
</dbReference>
<dbReference type="InterPro" id="IPR050654">
    <property type="entry name" value="AChE-related_enzymes"/>
</dbReference>
<comment type="similarity">
    <text evidence="1 3">Belongs to the type-B carboxylesterase/lipase family.</text>
</comment>
<protein>
    <recommendedName>
        <fullName evidence="3">Carboxylic ester hydrolase</fullName>
        <ecNumber evidence="3">3.1.1.-</ecNumber>
    </recommendedName>
</protein>
<dbReference type="InterPro" id="IPR029058">
    <property type="entry name" value="AB_hydrolase_fold"/>
</dbReference>
<keyword evidence="6" id="KW-1185">Reference proteome</keyword>
<organism evidence="5 6">
    <name type="scientific">Nocardiopsis alborubida</name>
    <dbReference type="NCBI Taxonomy" id="146802"/>
    <lineage>
        <taxon>Bacteria</taxon>
        <taxon>Bacillati</taxon>
        <taxon>Actinomycetota</taxon>
        <taxon>Actinomycetes</taxon>
        <taxon>Streptosporangiales</taxon>
        <taxon>Nocardiopsidaceae</taxon>
        <taxon>Nocardiopsis</taxon>
    </lineage>
</organism>
<gene>
    <name evidence="5" type="ORF">HGB44_20925</name>
</gene>
<evidence type="ECO:0000313" key="6">
    <source>
        <dbReference type="Proteomes" id="UP000553209"/>
    </source>
</evidence>
<evidence type="ECO:0000256" key="3">
    <source>
        <dbReference type="RuleBase" id="RU361235"/>
    </source>
</evidence>
<proteinExistence type="inferred from homology"/>
<comment type="caution">
    <text evidence="5">The sequence shown here is derived from an EMBL/GenBank/DDBJ whole genome shotgun (WGS) entry which is preliminary data.</text>
</comment>
<dbReference type="RefSeq" id="WP_061082390.1">
    <property type="nucleotide sequence ID" value="NZ_JAAXPG010000021.1"/>
</dbReference>
<accession>A0A7X6MG36</accession>
<dbReference type="PROSITE" id="PS00122">
    <property type="entry name" value="CARBOXYLESTERASE_B_1"/>
    <property type="match status" value="1"/>
</dbReference>
<dbReference type="Pfam" id="PF00135">
    <property type="entry name" value="COesterase"/>
    <property type="match status" value="1"/>
</dbReference>
<dbReference type="InterPro" id="IPR002018">
    <property type="entry name" value="CarbesteraseB"/>
</dbReference>
<dbReference type="Gene3D" id="3.40.50.1820">
    <property type="entry name" value="alpha/beta hydrolase"/>
    <property type="match status" value="1"/>
</dbReference>
<dbReference type="SUPFAM" id="SSF53474">
    <property type="entry name" value="alpha/beta-Hydrolases"/>
    <property type="match status" value="1"/>
</dbReference>
<dbReference type="AlphaFoldDB" id="A0A7X6MG36"/>
<dbReference type="EMBL" id="JAAXPG010000021">
    <property type="protein sequence ID" value="NKZ00113.1"/>
    <property type="molecule type" value="Genomic_DNA"/>
</dbReference>
<reference evidence="5 6" key="1">
    <citation type="submission" date="2020-04" db="EMBL/GenBank/DDBJ databases">
        <title>MicrobeNet Type strains.</title>
        <authorList>
            <person name="Nicholson A.C."/>
        </authorList>
    </citation>
    <scope>NUCLEOTIDE SEQUENCE [LARGE SCALE GENOMIC DNA]</scope>
    <source>
        <strain evidence="5 6">ATCC 23612</strain>
    </source>
</reference>
<dbReference type="EC" id="3.1.1.-" evidence="3"/>
<evidence type="ECO:0000256" key="2">
    <source>
        <dbReference type="ARBA" id="ARBA00022801"/>
    </source>
</evidence>
<evidence type="ECO:0000256" key="1">
    <source>
        <dbReference type="ARBA" id="ARBA00005964"/>
    </source>
</evidence>